<evidence type="ECO:0000256" key="5">
    <source>
        <dbReference type="ARBA" id="ARBA00023128"/>
    </source>
</evidence>
<dbReference type="GO" id="GO:0006355">
    <property type="term" value="P:regulation of DNA-templated transcription"/>
    <property type="evidence" value="ECO:0007669"/>
    <property type="project" value="UniProtKB-ARBA"/>
</dbReference>
<dbReference type="GO" id="GO:0003676">
    <property type="term" value="F:nucleic acid binding"/>
    <property type="evidence" value="ECO:0007669"/>
    <property type="project" value="InterPro"/>
</dbReference>
<organism evidence="8 9">
    <name type="scientific">Helicoverpa armigera</name>
    <name type="common">Cotton bollworm</name>
    <name type="synonym">Heliothis armigera</name>
    <dbReference type="NCBI Taxonomy" id="29058"/>
    <lineage>
        <taxon>Eukaryota</taxon>
        <taxon>Metazoa</taxon>
        <taxon>Ecdysozoa</taxon>
        <taxon>Arthropoda</taxon>
        <taxon>Hexapoda</taxon>
        <taxon>Insecta</taxon>
        <taxon>Pterygota</taxon>
        <taxon>Neoptera</taxon>
        <taxon>Endopterygota</taxon>
        <taxon>Lepidoptera</taxon>
        <taxon>Glossata</taxon>
        <taxon>Ditrysia</taxon>
        <taxon>Noctuoidea</taxon>
        <taxon>Noctuidae</taxon>
        <taxon>Heliothinae</taxon>
        <taxon>Helicoverpa</taxon>
    </lineage>
</organism>
<keyword evidence="4" id="KW-0805">Transcription regulation</keyword>
<name>A0A2W1BV23_HELAM</name>
<dbReference type="GO" id="GO:0006390">
    <property type="term" value="P:mitochondrial transcription"/>
    <property type="evidence" value="ECO:0007669"/>
    <property type="project" value="TreeGrafter"/>
</dbReference>
<evidence type="ECO:0000256" key="1">
    <source>
        <dbReference type="ARBA" id="ARBA00004173"/>
    </source>
</evidence>
<dbReference type="FunFam" id="1.25.70.10:FF:000002">
    <property type="entry name" value="transcription termination factor 3, mitochondrial"/>
    <property type="match status" value="1"/>
</dbReference>
<dbReference type="Gene3D" id="1.25.70.10">
    <property type="entry name" value="Transcription termination factor 3, mitochondrial"/>
    <property type="match status" value="1"/>
</dbReference>
<dbReference type="InterPro" id="IPR003690">
    <property type="entry name" value="MTERF"/>
</dbReference>
<reference evidence="8 9" key="1">
    <citation type="journal article" date="2017" name="BMC Biol.">
        <title>Genomic innovations, transcriptional plasticity and gene loss underlying the evolution and divergence of two highly polyphagous and invasive Helicoverpa pest species.</title>
        <authorList>
            <person name="Pearce S.L."/>
            <person name="Clarke D.F."/>
            <person name="East P.D."/>
            <person name="Elfekih S."/>
            <person name="Gordon K.H."/>
            <person name="Jermiin L.S."/>
            <person name="McGaughran A."/>
            <person name="Oakeshott J.G."/>
            <person name="Papanikolaou A."/>
            <person name="Perera O.P."/>
            <person name="Rane R.V."/>
            <person name="Richards S."/>
            <person name="Tay W.T."/>
            <person name="Walsh T.K."/>
            <person name="Anderson A."/>
            <person name="Anderson C.J."/>
            <person name="Asgari S."/>
            <person name="Board P.G."/>
            <person name="Bretschneider A."/>
            <person name="Campbell P.M."/>
            <person name="Chertemps T."/>
            <person name="Christeller J.T."/>
            <person name="Coppin C.W."/>
            <person name="Downes S.J."/>
            <person name="Duan G."/>
            <person name="Farnsworth C.A."/>
            <person name="Good R.T."/>
            <person name="Han L.B."/>
            <person name="Han Y.C."/>
            <person name="Hatje K."/>
            <person name="Horne I."/>
            <person name="Huang Y.P."/>
            <person name="Hughes D.S."/>
            <person name="Jacquin-Joly E."/>
            <person name="James W."/>
            <person name="Jhangiani S."/>
            <person name="Kollmar M."/>
            <person name="Kuwar S.S."/>
            <person name="Li S."/>
            <person name="Liu N.Y."/>
            <person name="Maibeche M.T."/>
            <person name="Miller J.R."/>
            <person name="Montagne N."/>
            <person name="Perry T."/>
            <person name="Qu J."/>
            <person name="Song S.V."/>
            <person name="Sutton G.G."/>
            <person name="Vogel H."/>
            <person name="Walenz B.P."/>
            <person name="Xu W."/>
            <person name="Zhang H.J."/>
            <person name="Zou Z."/>
            <person name="Batterham P."/>
            <person name="Edwards O.R."/>
            <person name="Feyereisen R."/>
            <person name="Gibbs R.A."/>
            <person name="Heckel D.G."/>
            <person name="McGrath A."/>
            <person name="Robin C."/>
            <person name="Scherer S.E."/>
            <person name="Worley K.C."/>
            <person name="Wu Y.D."/>
        </authorList>
    </citation>
    <scope>NUCLEOTIDE SEQUENCE [LARGE SCALE GENOMIC DNA]</scope>
    <source>
        <strain evidence="8">Harm_GR_Male_#8</strain>
        <tissue evidence="8">Whole organism</tissue>
    </source>
</reference>
<proteinExistence type="inferred from homology"/>
<evidence type="ECO:0000256" key="3">
    <source>
        <dbReference type="ARBA" id="ARBA00022946"/>
    </source>
</evidence>
<keyword evidence="5" id="KW-0496">Mitochondrion</keyword>
<dbReference type="InterPro" id="IPR038538">
    <property type="entry name" value="MTERF_sf"/>
</dbReference>
<dbReference type="OrthoDB" id="637682at2759"/>
<comment type="subcellular location">
    <subcellularLocation>
        <location evidence="1">Mitochondrion</location>
    </subcellularLocation>
</comment>
<accession>A0A2W1BV23</accession>
<dbReference type="GO" id="GO:0005739">
    <property type="term" value="C:mitochondrion"/>
    <property type="evidence" value="ECO:0007669"/>
    <property type="project" value="UniProtKB-SubCell"/>
</dbReference>
<dbReference type="GO" id="GO:0061668">
    <property type="term" value="P:mitochondrial ribosome assembly"/>
    <property type="evidence" value="ECO:0007669"/>
    <property type="project" value="TreeGrafter"/>
</dbReference>
<gene>
    <name evidence="8" type="primary">HaOG217145</name>
    <name evidence="8" type="ORF">B5X24_HaOG217145</name>
</gene>
<evidence type="ECO:0000313" key="8">
    <source>
        <dbReference type="EMBL" id="PZC78819.1"/>
    </source>
</evidence>
<dbReference type="EMBL" id="KZ149895">
    <property type="protein sequence ID" value="PZC78819.1"/>
    <property type="molecule type" value="Genomic_DNA"/>
</dbReference>
<evidence type="ECO:0000256" key="4">
    <source>
        <dbReference type="ARBA" id="ARBA00023015"/>
    </source>
</evidence>
<comment type="similarity">
    <text evidence="2">Belongs to the mTERF family.</text>
</comment>
<evidence type="ECO:0000256" key="7">
    <source>
        <dbReference type="ARBA" id="ARBA00071275"/>
    </source>
</evidence>
<keyword evidence="6" id="KW-0804">Transcription</keyword>
<dbReference type="PANTHER" id="PTHR13068:SF112">
    <property type="entry name" value="TRANSCRIPTION TERMINATION FACTOR 3, MITOCHONDRIAL"/>
    <property type="match status" value="1"/>
</dbReference>
<protein>
    <recommendedName>
        <fullName evidence="7">Transcription termination factor 3, mitochondrial</fullName>
    </recommendedName>
</protein>
<dbReference type="PANTHER" id="PTHR13068">
    <property type="entry name" value="CGI-12 PROTEIN-RELATED"/>
    <property type="match status" value="1"/>
</dbReference>
<evidence type="ECO:0000256" key="2">
    <source>
        <dbReference type="ARBA" id="ARBA00007692"/>
    </source>
</evidence>
<evidence type="ECO:0000313" key="9">
    <source>
        <dbReference type="Proteomes" id="UP000249218"/>
    </source>
</evidence>
<dbReference type="SMART" id="SM00733">
    <property type="entry name" value="Mterf"/>
    <property type="match status" value="5"/>
</dbReference>
<dbReference type="Proteomes" id="UP000249218">
    <property type="component" value="Unassembled WGS sequence"/>
</dbReference>
<sequence>MALSSTYLRSLSYKVLTLKEVFKRSRCVHNSSLSVAESSEASENALRPVSQDLSSITPYFSNTFNLAAYVNNSETLKNLVDLNVNISKIEKKPYIVHKFLTLDFEKDMKNHIIYLNNFVEMDEIGNFLTKNPMILCEKLEDLEVRVNYLQSKAFKNNEIKRIIVKNPFWLMFSTLRIDKRLGYFQNCLNLRGQELRDLATKQPKLITYNLHHVKCNMFIIKEEMGFNDEEVKKLVMMKPKLLMLSQTALEERFNYIHNVMKIPHENIMETPEILMCRKFRLKQRHLFLEKLGRSQYDPKKPNYIPLKSMIEDTDVEFCRNFAKCSVNDFNIFLKTL</sequence>
<evidence type="ECO:0000256" key="6">
    <source>
        <dbReference type="ARBA" id="ARBA00023163"/>
    </source>
</evidence>
<keyword evidence="9" id="KW-1185">Reference proteome</keyword>
<keyword evidence="3" id="KW-0809">Transit peptide</keyword>
<dbReference type="Pfam" id="PF02536">
    <property type="entry name" value="mTERF"/>
    <property type="match status" value="1"/>
</dbReference>
<dbReference type="AlphaFoldDB" id="A0A2W1BV23"/>